<gene>
    <name evidence="2" type="ORF">B0H67DRAFT_580271</name>
</gene>
<protein>
    <submittedName>
        <fullName evidence="2">Uncharacterized protein</fullName>
    </submittedName>
</protein>
<feature type="region of interest" description="Disordered" evidence="1">
    <location>
        <begin position="104"/>
        <end position="123"/>
    </location>
</feature>
<comment type="caution">
    <text evidence="2">The sequence shown here is derived from an EMBL/GenBank/DDBJ whole genome shotgun (WGS) entry which is preliminary data.</text>
</comment>
<dbReference type="EMBL" id="JAUKUA010000004">
    <property type="protein sequence ID" value="KAK0715243.1"/>
    <property type="molecule type" value="Genomic_DNA"/>
</dbReference>
<evidence type="ECO:0000313" key="2">
    <source>
        <dbReference type="EMBL" id="KAK0715243.1"/>
    </source>
</evidence>
<evidence type="ECO:0000313" key="3">
    <source>
        <dbReference type="Proteomes" id="UP001172102"/>
    </source>
</evidence>
<name>A0AA40AGD4_9PEZI</name>
<evidence type="ECO:0000256" key="1">
    <source>
        <dbReference type="SAM" id="MobiDB-lite"/>
    </source>
</evidence>
<proteinExistence type="predicted"/>
<accession>A0AA40AGD4</accession>
<dbReference type="AlphaFoldDB" id="A0AA40AGD4"/>
<organism evidence="2 3">
    <name type="scientific">Lasiosphaeris hirsuta</name>
    <dbReference type="NCBI Taxonomy" id="260670"/>
    <lineage>
        <taxon>Eukaryota</taxon>
        <taxon>Fungi</taxon>
        <taxon>Dikarya</taxon>
        <taxon>Ascomycota</taxon>
        <taxon>Pezizomycotina</taxon>
        <taxon>Sordariomycetes</taxon>
        <taxon>Sordariomycetidae</taxon>
        <taxon>Sordariales</taxon>
        <taxon>Lasiosphaeriaceae</taxon>
        <taxon>Lasiosphaeris</taxon>
    </lineage>
</organism>
<dbReference type="Proteomes" id="UP001172102">
    <property type="component" value="Unassembled WGS sequence"/>
</dbReference>
<sequence>MWLINTKTLGCKDFLSEKTPPCAILSHTWGEGEGGQHDRVPAPRSASLSSPCTPATGSPKFVSLTSMIGHQISAGLIWNPDNPRSTCLFSTMKVAEHFSDCRRKSSRTRPTSPFSRGVIVQSA</sequence>
<reference evidence="2" key="1">
    <citation type="submission" date="2023-06" db="EMBL/GenBank/DDBJ databases">
        <title>Genome-scale phylogeny and comparative genomics of the fungal order Sordariales.</title>
        <authorList>
            <consortium name="Lawrence Berkeley National Laboratory"/>
            <person name="Hensen N."/>
            <person name="Bonometti L."/>
            <person name="Westerberg I."/>
            <person name="Brannstrom I.O."/>
            <person name="Guillou S."/>
            <person name="Cros-Aarteil S."/>
            <person name="Calhoun S."/>
            <person name="Haridas S."/>
            <person name="Kuo A."/>
            <person name="Mondo S."/>
            <person name="Pangilinan J."/>
            <person name="Riley R."/>
            <person name="Labutti K."/>
            <person name="Andreopoulos B."/>
            <person name="Lipzen A."/>
            <person name="Chen C."/>
            <person name="Yanf M."/>
            <person name="Daum C."/>
            <person name="Ng V."/>
            <person name="Clum A."/>
            <person name="Steindorff A."/>
            <person name="Ohm R."/>
            <person name="Martin F."/>
            <person name="Silar P."/>
            <person name="Natvig D."/>
            <person name="Lalanne C."/>
            <person name="Gautier V."/>
            <person name="Ament-Velasquez S.L."/>
            <person name="Kruys A."/>
            <person name="Hutchinson M.I."/>
            <person name="Powell A.J."/>
            <person name="Barry K."/>
            <person name="Miller A.N."/>
            <person name="Grigoriev I.V."/>
            <person name="Debuchy R."/>
            <person name="Gladieux P."/>
            <person name="Thoren M.H."/>
            <person name="Johannesson H."/>
        </authorList>
    </citation>
    <scope>NUCLEOTIDE SEQUENCE</scope>
    <source>
        <strain evidence="2">SMH4607-1</strain>
    </source>
</reference>
<feature type="region of interest" description="Disordered" evidence="1">
    <location>
        <begin position="26"/>
        <end position="54"/>
    </location>
</feature>
<keyword evidence="3" id="KW-1185">Reference proteome</keyword>